<comment type="caution">
    <text evidence="15">The sequence shown here is derived from an EMBL/GenBank/DDBJ whole genome shotgun (WGS) entry which is preliminary data.</text>
</comment>
<protein>
    <recommendedName>
        <fullName evidence="3">RNA helicase</fullName>
        <ecNumber evidence="3">3.6.4.13</ecNumber>
    </recommendedName>
</protein>
<evidence type="ECO:0000256" key="2">
    <source>
        <dbReference type="ARBA" id="ARBA00005601"/>
    </source>
</evidence>
<dbReference type="SUPFAM" id="SSF52540">
    <property type="entry name" value="P-loop containing nucleoside triphosphate hydrolases"/>
    <property type="match status" value="1"/>
</dbReference>
<keyword evidence="16" id="KW-1185">Reference proteome</keyword>
<keyword evidence="4" id="KW-0963">Cytoplasm</keyword>
<evidence type="ECO:0000256" key="10">
    <source>
        <dbReference type="ARBA" id="ARBA00047984"/>
    </source>
</evidence>
<evidence type="ECO:0000256" key="7">
    <source>
        <dbReference type="ARBA" id="ARBA00022806"/>
    </source>
</evidence>
<comment type="similarity">
    <text evidence="2">Belongs to the DNA2/NAM7 helicase family. SDE3 subfamily.</text>
</comment>
<feature type="region of interest" description="Disordered" evidence="11">
    <location>
        <begin position="865"/>
        <end position="889"/>
    </location>
</feature>
<evidence type="ECO:0000259" key="13">
    <source>
        <dbReference type="Pfam" id="PF13087"/>
    </source>
</evidence>
<dbReference type="InterPro" id="IPR041679">
    <property type="entry name" value="DNA2/NAM7-like_C"/>
</dbReference>
<dbReference type="GO" id="GO:0016787">
    <property type="term" value="F:hydrolase activity"/>
    <property type="evidence" value="ECO:0007669"/>
    <property type="project" value="UniProtKB-KW"/>
</dbReference>
<dbReference type="PANTHER" id="PTHR45418">
    <property type="entry name" value="CANCER/TESTIS ANTIGEN 55"/>
    <property type="match status" value="1"/>
</dbReference>
<dbReference type="GO" id="GO:0005737">
    <property type="term" value="C:cytoplasm"/>
    <property type="evidence" value="ECO:0007669"/>
    <property type="project" value="UniProtKB-SubCell"/>
</dbReference>
<dbReference type="GO" id="GO:0005524">
    <property type="term" value="F:ATP binding"/>
    <property type="evidence" value="ECO:0007669"/>
    <property type="project" value="UniProtKB-KW"/>
</dbReference>
<dbReference type="Gene3D" id="3.40.50.300">
    <property type="entry name" value="P-loop containing nucleotide triphosphate hydrolases"/>
    <property type="match status" value="2"/>
</dbReference>
<keyword evidence="7" id="KW-0347">Helicase</keyword>
<sequence>MGKRSWAQHVLGKRHANVARDRGLSPIVEPEEAGANSHAHMFCPMCKTYVHEDAWSKHPNTRLHQRRLRFSAIEAAFDEAAKDKHGVTVSPHPELDFGILDVGDAAVGHIKRFVIASTVPSSSINLVDFKITSGVRRSTAFSIGLDGTSQRVVYGKGLEFSVVFKQEYMGVCTDRVEFIFEDTKLKKRFLIARSLKAIVGNKAEYNAMQPKAPFIPRKRTRRDPETDIIPGDPPPALGTITYVVKLPQFPVPERMSYVLSHGGALTNTVRQFRASVLPQTLDDATYGRHFKVLLWAEEHRSERDLEVYDIQSAELTKHNSFYYLDVPGLAEKRPSVLVGDSILVQLIGAGETGKWFEGRVHIVHKENVGMRFHGSFHTGYSSSQRYRARFKLNRYPLRRQHQALDTAFSPERILFPKDEDILQRTTPPVSDIRSRIHNKLIAGNPAQILAVASIVRLPAGSPPFCLFGPPGTGKTITVVEAIRQLLDGNPAVRILACAPSNSAADLIAQRLTVALSPHQLFRFYAPSRFKNQVPDDLLPYSVSTPTGHFTIPPMAALKRYRVIVTTCVSASVVYGVGMPRGHFSHIFVDEAGQATEPEVMIGIKTIADNSTNVVLAGDPKQLGPIIRSAVARELGLEKSYLERLMATDTYNIHNRRGLTVVKLVQNFRSHPAILKFPNERFYMSELEPHGDPKVIDAYIGSPLLPRAKFPIIFHALSGKDDREASSPSFFNALEALQVKSYVEHLRADRRIRITDADIGVITPYHAQCLRIRMALKAVADGVKVGSVEEFQGQALLVIVGDPTVLSLDPLWRSFLNYIHINGGWKGDAPTWDTRAPVRESGGYDEELRQADIENMNDFARRMESMTLQGVTEDEDEEEDNIDRPWREVE</sequence>
<evidence type="ECO:0000256" key="9">
    <source>
        <dbReference type="ARBA" id="ARBA00023158"/>
    </source>
</evidence>
<evidence type="ECO:0000313" key="16">
    <source>
        <dbReference type="Proteomes" id="UP000186601"/>
    </source>
</evidence>
<feature type="domain" description="DNA2/NAM7 helicase helicase" evidence="12">
    <location>
        <begin position="556"/>
        <end position="628"/>
    </location>
</feature>
<dbReference type="InterPro" id="IPR049080">
    <property type="entry name" value="MOV-10-like_beta-barrel"/>
</dbReference>
<dbReference type="CDD" id="cd18808">
    <property type="entry name" value="SF1_C_Upf1"/>
    <property type="match status" value="1"/>
</dbReference>
<dbReference type="PANTHER" id="PTHR45418:SF1">
    <property type="entry name" value="CANCER_TESTIS ANTIGEN 55"/>
    <property type="match status" value="1"/>
</dbReference>
<evidence type="ECO:0000256" key="1">
    <source>
        <dbReference type="ARBA" id="ARBA00004496"/>
    </source>
</evidence>
<organism evidence="15 16">
    <name type="scientific">Hermanssonia centrifuga</name>
    <dbReference type="NCBI Taxonomy" id="98765"/>
    <lineage>
        <taxon>Eukaryota</taxon>
        <taxon>Fungi</taxon>
        <taxon>Dikarya</taxon>
        <taxon>Basidiomycota</taxon>
        <taxon>Agaricomycotina</taxon>
        <taxon>Agaricomycetes</taxon>
        <taxon>Polyporales</taxon>
        <taxon>Meruliaceae</taxon>
        <taxon>Hermanssonia</taxon>
    </lineage>
</organism>
<keyword evidence="8" id="KW-0067">ATP-binding</keyword>
<feature type="compositionally biased region" description="Acidic residues" evidence="11">
    <location>
        <begin position="871"/>
        <end position="880"/>
    </location>
</feature>
<comment type="catalytic activity">
    <reaction evidence="10">
        <text>ATP + H2O = ADP + phosphate + H(+)</text>
        <dbReference type="Rhea" id="RHEA:13065"/>
        <dbReference type="ChEBI" id="CHEBI:15377"/>
        <dbReference type="ChEBI" id="CHEBI:15378"/>
        <dbReference type="ChEBI" id="CHEBI:30616"/>
        <dbReference type="ChEBI" id="CHEBI:43474"/>
        <dbReference type="ChEBI" id="CHEBI:456216"/>
        <dbReference type="EC" id="3.6.4.13"/>
    </reaction>
</comment>
<reference evidence="15 16" key="1">
    <citation type="submission" date="2018-02" db="EMBL/GenBank/DDBJ databases">
        <title>Genome sequence of the basidiomycete white-rot fungus Phlebia centrifuga.</title>
        <authorList>
            <person name="Granchi Z."/>
            <person name="Peng M."/>
            <person name="de Vries R.P."/>
            <person name="Hilden K."/>
            <person name="Makela M.R."/>
            <person name="Grigoriev I."/>
            <person name="Riley R."/>
        </authorList>
    </citation>
    <scope>NUCLEOTIDE SEQUENCE [LARGE SCALE GENOMIC DNA]</scope>
    <source>
        <strain evidence="15 16">FBCC195</strain>
    </source>
</reference>
<evidence type="ECO:0000256" key="11">
    <source>
        <dbReference type="SAM" id="MobiDB-lite"/>
    </source>
</evidence>
<evidence type="ECO:0000256" key="6">
    <source>
        <dbReference type="ARBA" id="ARBA00022801"/>
    </source>
</evidence>
<dbReference type="InterPro" id="IPR026122">
    <property type="entry name" value="MOV-10/SDE3_DEXXQ/H-box"/>
</dbReference>
<comment type="subcellular location">
    <subcellularLocation>
        <location evidence="1">Cytoplasm</location>
    </subcellularLocation>
</comment>
<name>A0A2R6RII6_9APHY</name>
<dbReference type="GO" id="GO:0003723">
    <property type="term" value="F:RNA binding"/>
    <property type="evidence" value="ECO:0007669"/>
    <property type="project" value="InterPro"/>
</dbReference>
<evidence type="ECO:0000313" key="15">
    <source>
        <dbReference type="EMBL" id="PSS29825.1"/>
    </source>
</evidence>
<evidence type="ECO:0000256" key="8">
    <source>
        <dbReference type="ARBA" id="ARBA00022840"/>
    </source>
</evidence>
<dbReference type="InterPro" id="IPR027417">
    <property type="entry name" value="P-loop_NTPase"/>
</dbReference>
<dbReference type="EC" id="3.6.4.13" evidence="3"/>
<evidence type="ECO:0000259" key="12">
    <source>
        <dbReference type="Pfam" id="PF13086"/>
    </source>
</evidence>
<dbReference type="GO" id="GO:0032574">
    <property type="term" value="F:5'-3' RNA helicase activity"/>
    <property type="evidence" value="ECO:0007669"/>
    <property type="project" value="InterPro"/>
</dbReference>
<evidence type="ECO:0000256" key="5">
    <source>
        <dbReference type="ARBA" id="ARBA00022741"/>
    </source>
</evidence>
<dbReference type="InterPro" id="IPR041677">
    <property type="entry name" value="DNA2/NAM7_AAA_11"/>
</dbReference>
<feature type="domain" description="Helicase MOV-10-like beta-barrel" evidence="14">
    <location>
        <begin position="308"/>
        <end position="390"/>
    </location>
</feature>
<keyword evidence="5" id="KW-0547">Nucleotide-binding</keyword>
<dbReference type="AlphaFoldDB" id="A0A2R6RII6"/>
<dbReference type="OrthoDB" id="6513042at2759"/>
<evidence type="ECO:0000256" key="4">
    <source>
        <dbReference type="ARBA" id="ARBA00022490"/>
    </source>
</evidence>
<dbReference type="Proteomes" id="UP000186601">
    <property type="component" value="Unassembled WGS sequence"/>
</dbReference>
<gene>
    <name evidence="15" type="ORF">PHLCEN_2v2666</name>
</gene>
<dbReference type="EMBL" id="MLYV02000251">
    <property type="protein sequence ID" value="PSS29825.1"/>
    <property type="molecule type" value="Genomic_DNA"/>
</dbReference>
<accession>A0A2R6RII6</accession>
<keyword evidence="6" id="KW-0378">Hydrolase</keyword>
<evidence type="ECO:0000256" key="3">
    <source>
        <dbReference type="ARBA" id="ARBA00012552"/>
    </source>
</evidence>
<dbReference type="Pfam" id="PF21634">
    <property type="entry name" value="MOV-10_beta-barrel"/>
    <property type="match status" value="1"/>
</dbReference>
<proteinExistence type="inferred from homology"/>
<dbReference type="CDD" id="cd18038">
    <property type="entry name" value="DEXXQc_Helz-like"/>
    <property type="match status" value="1"/>
</dbReference>
<dbReference type="Pfam" id="PF13086">
    <property type="entry name" value="AAA_11"/>
    <property type="match status" value="2"/>
</dbReference>
<keyword evidence="9" id="KW-0943">RNA-mediated gene silencing</keyword>
<dbReference type="Pfam" id="PF13087">
    <property type="entry name" value="AAA_12"/>
    <property type="match status" value="1"/>
</dbReference>
<feature type="domain" description="DNA2/NAM7 helicase helicase" evidence="12">
    <location>
        <begin position="463"/>
        <end position="527"/>
    </location>
</feature>
<dbReference type="GO" id="GO:0031047">
    <property type="term" value="P:regulatory ncRNA-mediated gene silencing"/>
    <property type="evidence" value="ECO:0007669"/>
    <property type="project" value="UniProtKB-KW"/>
</dbReference>
<evidence type="ECO:0000259" key="14">
    <source>
        <dbReference type="Pfam" id="PF21634"/>
    </source>
</evidence>
<feature type="domain" description="DNA2/NAM7 helicase-like C-terminal" evidence="13">
    <location>
        <begin position="637"/>
        <end position="799"/>
    </location>
</feature>
<dbReference type="STRING" id="98765.A0A2R6RII6"/>
<dbReference type="InterPro" id="IPR047187">
    <property type="entry name" value="SF1_C_Upf1"/>
</dbReference>